<gene>
    <name evidence="1" type="ORF">Q9L58_003460</name>
</gene>
<sequence>HGIREYIPIAHSLSPPLSSRRRPKTFQRYRVPTFNEVREVRVSAVTIWSYQSVPNVLSRGRRQK</sequence>
<organism evidence="1 2">
    <name type="scientific">Discina gigas</name>
    <dbReference type="NCBI Taxonomy" id="1032678"/>
    <lineage>
        <taxon>Eukaryota</taxon>
        <taxon>Fungi</taxon>
        <taxon>Dikarya</taxon>
        <taxon>Ascomycota</taxon>
        <taxon>Pezizomycotina</taxon>
        <taxon>Pezizomycetes</taxon>
        <taxon>Pezizales</taxon>
        <taxon>Discinaceae</taxon>
        <taxon>Discina</taxon>
    </lineage>
</organism>
<dbReference type="Proteomes" id="UP001447188">
    <property type="component" value="Unassembled WGS sequence"/>
</dbReference>
<accession>A0ABR3GPQ7</accession>
<dbReference type="EMBL" id="JBBBZM010000033">
    <property type="protein sequence ID" value="KAL0637571.1"/>
    <property type="molecule type" value="Genomic_DNA"/>
</dbReference>
<keyword evidence="2" id="KW-1185">Reference proteome</keyword>
<proteinExistence type="predicted"/>
<protein>
    <submittedName>
        <fullName evidence="1">Uncharacterized protein</fullName>
    </submittedName>
</protein>
<reference evidence="1 2" key="1">
    <citation type="submission" date="2024-02" db="EMBL/GenBank/DDBJ databases">
        <title>Discinaceae phylogenomics.</title>
        <authorList>
            <person name="Dirks A.C."/>
            <person name="James T.Y."/>
        </authorList>
    </citation>
    <scope>NUCLEOTIDE SEQUENCE [LARGE SCALE GENOMIC DNA]</scope>
    <source>
        <strain evidence="1 2">ACD0624</strain>
    </source>
</reference>
<evidence type="ECO:0000313" key="1">
    <source>
        <dbReference type="EMBL" id="KAL0637571.1"/>
    </source>
</evidence>
<evidence type="ECO:0000313" key="2">
    <source>
        <dbReference type="Proteomes" id="UP001447188"/>
    </source>
</evidence>
<feature type="non-terminal residue" evidence="1">
    <location>
        <position position="1"/>
    </location>
</feature>
<comment type="caution">
    <text evidence="1">The sequence shown here is derived from an EMBL/GenBank/DDBJ whole genome shotgun (WGS) entry which is preliminary data.</text>
</comment>
<name>A0ABR3GPQ7_9PEZI</name>